<dbReference type="InterPro" id="IPR038765">
    <property type="entry name" value="Papain-like_cys_pep_sf"/>
</dbReference>
<keyword evidence="4" id="KW-1185">Reference proteome</keyword>
<dbReference type="RefSeq" id="WP_343754747.1">
    <property type="nucleotide sequence ID" value="NZ_BAAADB010000001.1"/>
</dbReference>
<dbReference type="SUPFAM" id="SSF54001">
    <property type="entry name" value="Cysteine proteinases"/>
    <property type="match status" value="1"/>
</dbReference>
<organism evidence="3 4">
    <name type="scientific">Deinococcus depolymerans</name>
    <dbReference type="NCBI Taxonomy" id="392408"/>
    <lineage>
        <taxon>Bacteria</taxon>
        <taxon>Thermotogati</taxon>
        <taxon>Deinococcota</taxon>
        <taxon>Deinococci</taxon>
        <taxon>Deinococcales</taxon>
        <taxon>Deinococcaceae</taxon>
        <taxon>Deinococcus</taxon>
    </lineage>
</organism>
<accession>A0ABN1BGA2</accession>
<dbReference type="InterPro" id="IPR039498">
    <property type="entry name" value="NTP_transf_5"/>
</dbReference>
<evidence type="ECO:0000256" key="1">
    <source>
        <dbReference type="SAM" id="MobiDB-lite"/>
    </source>
</evidence>
<comment type="caution">
    <text evidence="3">The sequence shown here is derived from an EMBL/GenBank/DDBJ whole genome shotgun (WGS) entry which is preliminary data.</text>
</comment>
<dbReference type="EMBL" id="BAAADB010000001">
    <property type="protein sequence ID" value="GAA0497139.1"/>
    <property type="molecule type" value="Genomic_DNA"/>
</dbReference>
<dbReference type="Pfam" id="PF13471">
    <property type="entry name" value="Transglut_core3"/>
    <property type="match status" value="1"/>
</dbReference>
<dbReference type="InterPro" id="IPR032708">
    <property type="entry name" value="McjB_C"/>
</dbReference>
<feature type="compositionally biased region" description="Low complexity" evidence="1">
    <location>
        <begin position="458"/>
        <end position="472"/>
    </location>
</feature>
<feature type="compositionally biased region" description="Pro residues" evidence="1">
    <location>
        <begin position="473"/>
        <end position="485"/>
    </location>
</feature>
<evidence type="ECO:0000313" key="4">
    <source>
        <dbReference type="Proteomes" id="UP001500191"/>
    </source>
</evidence>
<evidence type="ECO:0000313" key="3">
    <source>
        <dbReference type="EMBL" id="GAA0497139.1"/>
    </source>
</evidence>
<gene>
    <name evidence="3" type="ORF">GCM10008937_00320</name>
</gene>
<dbReference type="Proteomes" id="UP001500191">
    <property type="component" value="Unassembled WGS sequence"/>
</dbReference>
<feature type="domain" description="Microcin J25-processing protein McjB C-terminal" evidence="2">
    <location>
        <begin position="350"/>
        <end position="450"/>
    </location>
</feature>
<reference evidence="3 4" key="1">
    <citation type="journal article" date="2019" name="Int. J. Syst. Evol. Microbiol.">
        <title>The Global Catalogue of Microorganisms (GCM) 10K type strain sequencing project: providing services to taxonomists for standard genome sequencing and annotation.</title>
        <authorList>
            <consortium name="The Broad Institute Genomics Platform"/>
            <consortium name="The Broad Institute Genome Sequencing Center for Infectious Disease"/>
            <person name="Wu L."/>
            <person name="Ma J."/>
        </authorList>
    </citation>
    <scope>NUCLEOTIDE SEQUENCE [LARGE SCALE GENOMIC DNA]</scope>
    <source>
        <strain evidence="3 4">JCM 14368</strain>
    </source>
</reference>
<protein>
    <submittedName>
        <fullName evidence="3">Lasso peptide biosynthesis B2 protein</fullName>
    </submittedName>
</protein>
<feature type="region of interest" description="Disordered" evidence="1">
    <location>
        <begin position="457"/>
        <end position="485"/>
    </location>
</feature>
<dbReference type="InterPro" id="IPR053521">
    <property type="entry name" value="McjB-like"/>
</dbReference>
<name>A0ABN1BGA2_9DEIO</name>
<dbReference type="Pfam" id="PF14907">
    <property type="entry name" value="NTP_transf_5"/>
    <property type="match status" value="1"/>
</dbReference>
<dbReference type="NCBIfam" id="NF033537">
    <property type="entry name" value="lasso_biosyn_B2"/>
    <property type="match status" value="1"/>
</dbReference>
<sequence length="485" mass="52922">MPDPVSPGHLPDLRVLERALRGGPLALADLPHLRAAGLEGAMRARLPADDPLRAELRAGALVLGARHALIRAELRDLLGAWETEGIPALLFKGFALSEFGYATRTERFYGDVDLLLPGDPATVTRAAHLALARGWRSDGQHAHPDRWTHETMHLFSPGGHARLDVHRWLIPDWFAGRRRSLHVTRQVWAAARPHDWDGLRVWRPHPTDEIVAALAVSRVWGGDRGGLKPADPLDLQRLRERHALTGAAGSARLAARAAELGATHSWAAFEQLCDPAQLTLDPARTGPVLAAALRRDGLYRHGPATVLRHLWYRVKRAAFLLPGVPQATADVLGAMSAVRRGGDPRAHLNRWTPPGPTRTLDPARLDRAVTTARLITRALHPRQKHAGVCVPRAYATYRALRRLGHPAVFVSGAARHGTQITGHAWVEDTWGAIEPYGEDFNRQTFRVLFTYPPESVTATPEAVRPAAPEPASSSPPGPPDATGPS</sequence>
<evidence type="ECO:0000259" key="2">
    <source>
        <dbReference type="Pfam" id="PF13471"/>
    </source>
</evidence>
<proteinExistence type="predicted"/>
<dbReference type="Gene3D" id="3.10.620.30">
    <property type="match status" value="1"/>
</dbReference>